<proteinExistence type="predicted"/>
<keyword evidence="2" id="KW-1185">Reference proteome</keyword>
<name>A0A4S2MME5_9PEZI</name>
<evidence type="ECO:0000313" key="2">
    <source>
        <dbReference type="Proteomes" id="UP000298138"/>
    </source>
</evidence>
<accession>A0A4S2MME5</accession>
<organism evidence="1 2">
    <name type="scientific">Ascodesmis nigricans</name>
    <dbReference type="NCBI Taxonomy" id="341454"/>
    <lineage>
        <taxon>Eukaryota</taxon>
        <taxon>Fungi</taxon>
        <taxon>Dikarya</taxon>
        <taxon>Ascomycota</taxon>
        <taxon>Pezizomycotina</taxon>
        <taxon>Pezizomycetes</taxon>
        <taxon>Pezizales</taxon>
        <taxon>Ascodesmidaceae</taxon>
        <taxon>Ascodesmis</taxon>
    </lineage>
</organism>
<evidence type="ECO:0000313" key="1">
    <source>
        <dbReference type="EMBL" id="TGZ78276.1"/>
    </source>
</evidence>
<protein>
    <submittedName>
        <fullName evidence="1">Uncharacterized protein</fullName>
    </submittedName>
</protein>
<reference evidence="1 2" key="1">
    <citation type="submission" date="2019-04" db="EMBL/GenBank/DDBJ databases">
        <title>Comparative genomics and transcriptomics to analyze fruiting body development in filamentous ascomycetes.</title>
        <authorList>
            <consortium name="DOE Joint Genome Institute"/>
            <person name="Lutkenhaus R."/>
            <person name="Traeger S."/>
            <person name="Breuer J."/>
            <person name="Kuo A."/>
            <person name="Lipzen A."/>
            <person name="Pangilinan J."/>
            <person name="Dilworth D."/>
            <person name="Sandor L."/>
            <person name="Poggeler S."/>
            <person name="Barry K."/>
            <person name="Grigoriev I.V."/>
            <person name="Nowrousian M."/>
        </authorList>
    </citation>
    <scope>NUCLEOTIDE SEQUENCE [LARGE SCALE GENOMIC DNA]</scope>
    <source>
        <strain evidence="1 2">CBS 389.68</strain>
    </source>
</reference>
<dbReference type="InParanoid" id="A0A4S2MME5"/>
<dbReference type="Proteomes" id="UP000298138">
    <property type="component" value="Unassembled WGS sequence"/>
</dbReference>
<dbReference type="EMBL" id="ML220143">
    <property type="protein sequence ID" value="TGZ78276.1"/>
    <property type="molecule type" value="Genomic_DNA"/>
</dbReference>
<gene>
    <name evidence="1" type="ORF">EX30DRAFT_162126</name>
</gene>
<sequence>MALESYIRSLLRPTFHEACSKQRISTVSRPNLQPYRGRNGLRLGSTTNGDCDLEPESFNFRTRSRSKEILKGYAKDSRANISRQHSPTIVIPQKRWKKTVGKLVRRSSSVASNSTGINGRMLMPPLSIFPCGTKHPKLGGIASARCCSAWSMCWQGSLWHMSGRDISHQLGDAGCTLERRKPWKFID</sequence>
<dbReference type="AlphaFoldDB" id="A0A4S2MME5"/>